<dbReference type="InterPro" id="IPR001680">
    <property type="entry name" value="WD40_rpt"/>
</dbReference>
<dbReference type="SMART" id="SM00320">
    <property type="entry name" value="WD40"/>
    <property type="match status" value="5"/>
</dbReference>
<evidence type="ECO:0008006" key="3">
    <source>
        <dbReference type="Google" id="ProtNLM"/>
    </source>
</evidence>
<sequence length="418" mass="48815">MLNERNGERISCTYDNYFSNHLIKIYNLIDQIFIFDNPINTINNVKSQQSLPKINQFHIIYQSNFQSIILSELTPLISSKISSKLQLKQDQNIQSQSYNQKTINYQIIQHNSIKQEKFCFSFAFNKNCSTVAVGCINQIIIYEFKQDMFKQIQVLDLLPGCVNTLNFMKNSDQFISGDDNGNISIWSINNNNSWVCSQTIKGHNYSITCLIVNKIEDLIISGSYDRTIQFRVKQNEWICSQTITEHQNFVYSLSLNDQQNQVISCGRDKLILLIEYSEQNKNWIVVQKIYVDCYGHRLGFINNNIFTFKPKEGNSMYVYEKNSVNKQFIKTKDVIPNQGNDGHNLFPQQYIKSKQLLLIRHNKYINCIRIIQNGEFKLEQIIQFGTNSIFGSLSDDGNYLVTWDDLSKEIQIRKYTEQ</sequence>
<evidence type="ECO:0000313" key="1">
    <source>
        <dbReference type="EMBL" id="CAD8214858.1"/>
    </source>
</evidence>
<comment type="caution">
    <text evidence="1">The sequence shown here is derived from an EMBL/GenBank/DDBJ whole genome shotgun (WGS) entry which is preliminary data.</text>
</comment>
<organism evidence="1 2">
    <name type="scientific">Paramecium octaurelia</name>
    <dbReference type="NCBI Taxonomy" id="43137"/>
    <lineage>
        <taxon>Eukaryota</taxon>
        <taxon>Sar</taxon>
        <taxon>Alveolata</taxon>
        <taxon>Ciliophora</taxon>
        <taxon>Intramacronucleata</taxon>
        <taxon>Oligohymenophorea</taxon>
        <taxon>Peniculida</taxon>
        <taxon>Parameciidae</taxon>
        <taxon>Paramecium</taxon>
    </lineage>
</organism>
<dbReference type="Proteomes" id="UP000683925">
    <property type="component" value="Unassembled WGS sequence"/>
</dbReference>
<gene>
    <name evidence="1" type="ORF">POCTA_138.1.T1920002</name>
</gene>
<dbReference type="GO" id="GO:0016226">
    <property type="term" value="P:iron-sulfur cluster assembly"/>
    <property type="evidence" value="ECO:0007669"/>
    <property type="project" value="TreeGrafter"/>
</dbReference>
<name>A0A8S1YML8_PAROT</name>
<protein>
    <recommendedName>
        <fullName evidence="3">WD40-repeat-containing domain</fullName>
    </recommendedName>
</protein>
<dbReference type="PANTHER" id="PTHR19920:SF0">
    <property type="entry name" value="CYTOSOLIC IRON-SULFUR PROTEIN ASSEMBLY PROTEIN CIAO1-RELATED"/>
    <property type="match status" value="1"/>
</dbReference>
<proteinExistence type="predicted"/>
<reference evidence="1" key="1">
    <citation type="submission" date="2021-01" db="EMBL/GenBank/DDBJ databases">
        <authorList>
            <consortium name="Genoscope - CEA"/>
            <person name="William W."/>
        </authorList>
    </citation>
    <scope>NUCLEOTIDE SEQUENCE</scope>
</reference>
<evidence type="ECO:0000313" key="2">
    <source>
        <dbReference type="Proteomes" id="UP000683925"/>
    </source>
</evidence>
<dbReference type="PANTHER" id="PTHR19920">
    <property type="entry name" value="WD40 PROTEIN CIAO1"/>
    <property type="match status" value="1"/>
</dbReference>
<accession>A0A8S1YML8</accession>
<dbReference type="AlphaFoldDB" id="A0A8S1YML8"/>
<dbReference type="GO" id="GO:0097361">
    <property type="term" value="C:cytosolic [4Fe-4S] assembly targeting complex"/>
    <property type="evidence" value="ECO:0007669"/>
    <property type="project" value="TreeGrafter"/>
</dbReference>
<dbReference type="Pfam" id="PF00400">
    <property type="entry name" value="WD40"/>
    <property type="match status" value="3"/>
</dbReference>
<keyword evidence="2" id="KW-1185">Reference proteome</keyword>
<dbReference type="EMBL" id="CAJJDP010000196">
    <property type="protein sequence ID" value="CAD8214858.1"/>
    <property type="molecule type" value="Genomic_DNA"/>
</dbReference>